<dbReference type="Proteomes" id="UP001497623">
    <property type="component" value="Unassembled WGS sequence"/>
</dbReference>
<sequence length="997" mass="115970">MFSVHGLVNKVAESMPLATDKNTTVMSQNVRAGCTISSKRKKNLPSHFSDYIGFQIGDSKTNYDIESNGLNIPKMGKGISSTKKYNKRKQKLIQNKSQMNDNFEEFNINKHRYDLPKSFRNYEYMRNFEKDTTVIKNNRKIIKHDNITEDARRIRNENHIKLNCTKCIVCNSRLEGSKLIGPPLSNLLPCTQLTGHQFLLLLGVNLSTNTEENIQNIEIYCESSSKNSVVNSIQSGDSSNTKHGHTCDINHEYQQNNMFENVTQTISTDFDQICKRCFNFIKKGDEAYMHLYNIHKEIININHGRNENLSNLLVLDSKVETNDKQTVEHEKDNFPSDLHLINMENITKPLPKIYNILTGKYQETVKKKKDENIETNIKNISLSDPVQQIMIESKPLYCIYCKETYSNDILWKNHLNSFHNIDSNWCSLPKFSNFNKLLTSEVNLNLKNYICIACKRCDFVSKDIFISHLINEHRIDVQDFMNCKKSIEILCEGPSEDLIDGLLDNSNPKEAEQVMITIRSEPNVDSPEIKSITKTPKVMTGKKFDITKIWNCDECSNKFISEDALNNHIEIVGHYLPKHVQKGEMQLMNEYSENLEEQIIKNDETRKGIKTKAKRSRSNREIHSKNKRKGKNISFKSNNTKIDESINSIDKSIILLEQNILNNIEDYMSVELKNSIDNDINNKTSIKAKNISIQKSPHVEMCQNDDIITHELIVLECEECGSRFLNHTALGLHMTRIHRRPRKLDKVYNCHKCDFKALTNGKLKIHLKTLHGIENADKAQCHECGGFYTSNFIKKHIENMHSNKLEHICKFCNMKFRATYLMKAHISSEHLNNRWRCDICDQEFDKYHRMRMHKIHQHQTSSLLCTQCDKTFKRKGDLTAHMKRAHMEKEEFKCMYCPRSYLDKGKYRSHLINKHNVPWHKTLSKNYCKILRENNMLKAPLIRKKGTQMRDVNNDQERIAVAEAVGYLQAIDKTNLDGEELQNEEHYNIIEVILENQ</sequence>
<evidence type="ECO:0000313" key="10">
    <source>
        <dbReference type="Proteomes" id="UP001497623"/>
    </source>
</evidence>
<dbReference type="AlphaFoldDB" id="A0AAV2SMY3"/>
<dbReference type="PROSITE" id="PS00028">
    <property type="entry name" value="ZINC_FINGER_C2H2_1"/>
    <property type="match status" value="5"/>
</dbReference>
<dbReference type="Gene3D" id="3.30.160.60">
    <property type="entry name" value="Classic Zinc Finger"/>
    <property type="match status" value="3"/>
</dbReference>
<evidence type="ECO:0000256" key="2">
    <source>
        <dbReference type="ARBA" id="ARBA00022737"/>
    </source>
</evidence>
<evidence type="ECO:0000256" key="3">
    <source>
        <dbReference type="ARBA" id="ARBA00022771"/>
    </source>
</evidence>
<reference evidence="9 10" key="1">
    <citation type="submission" date="2024-05" db="EMBL/GenBank/DDBJ databases">
        <authorList>
            <person name="Wallberg A."/>
        </authorList>
    </citation>
    <scope>NUCLEOTIDE SEQUENCE [LARGE SCALE GENOMIC DNA]</scope>
</reference>
<dbReference type="PANTHER" id="PTHR24379:SF130">
    <property type="entry name" value="ZINC FINGER Y-CHROMOSOMAL PROTEIN 2"/>
    <property type="match status" value="1"/>
</dbReference>
<evidence type="ECO:0000256" key="7">
    <source>
        <dbReference type="SAM" id="MobiDB-lite"/>
    </source>
</evidence>
<protein>
    <recommendedName>
        <fullName evidence="8">C2H2-type domain-containing protein</fullName>
    </recommendedName>
</protein>
<dbReference type="InterPro" id="IPR013087">
    <property type="entry name" value="Znf_C2H2_type"/>
</dbReference>
<keyword evidence="1" id="KW-0479">Metal-binding</keyword>
<organism evidence="9 10">
    <name type="scientific">Meganyctiphanes norvegica</name>
    <name type="common">Northern krill</name>
    <name type="synonym">Thysanopoda norvegica</name>
    <dbReference type="NCBI Taxonomy" id="48144"/>
    <lineage>
        <taxon>Eukaryota</taxon>
        <taxon>Metazoa</taxon>
        <taxon>Ecdysozoa</taxon>
        <taxon>Arthropoda</taxon>
        <taxon>Crustacea</taxon>
        <taxon>Multicrustacea</taxon>
        <taxon>Malacostraca</taxon>
        <taxon>Eumalacostraca</taxon>
        <taxon>Eucarida</taxon>
        <taxon>Euphausiacea</taxon>
        <taxon>Euphausiidae</taxon>
        <taxon>Meganyctiphanes</taxon>
    </lineage>
</organism>
<feature type="domain" description="C2H2-type" evidence="8">
    <location>
        <begin position="715"/>
        <end position="743"/>
    </location>
</feature>
<dbReference type="SUPFAM" id="SSF57667">
    <property type="entry name" value="beta-beta-alpha zinc fingers"/>
    <property type="match status" value="1"/>
</dbReference>
<dbReference type="PANTHER" id="PTHR24379">
    <property type="entry name" value="KRAB AND ZINC FINGER DOMAIN-CONTAINING"/>
    <property type="match status" value="1"/>
</dbReference>
<keyword evidence="10" id="KW-1185">Reference proteome</keyword>
<feature type="coiled-coil region" evidence="6">
    <location>
        <begin position="82"/>
        <end position="109"/>
    </location>
</feature>
<evidence type="ECO:0000313" key="9">
    <source>
        <dbReference type="EMBL" id="CAL4227864.1"/>
    </source>
</evidence>
<dbReference type="SMART" id="SM00355">
    <property type="entry name" value="ZnF_C2H2"/>
    <property type="match status" value="10"/>
</dbReference>
<dbReference type="EMBL" id="CAXKWB010105008">
    <property type="protein sequence ID" value="CAL4227864.1"/>
    <property type="molecule type" value="Genomic_DNA"/>
</dbReference>
<accession>A0AAV2SMY3</accession>
<gene>
    <name evidence="9" type="ORF">MNOR_LOCUS39564</name>
</gene>
<evidence type="ECO:0000256" key="6">
    <source>
        <dbReference type="SAM" id="Coils"/>
    </source>
</evidence>
<proteinExistence type="predicted"/>
<evidence type="ECO:0000256" key="4">
    <source>
        <dbReference type="ARBA" id="ARBA00022833"/>
    </source>
</evidence>
<evidence type="ECO:0000259" key="8">
    <source>
        <dbReference type="PROSITE" id="PS50157"/>
    </source>
</evidence>
<keyword evidence="6" id="KW-0175">Coiled coil</keyword>
<dbReference type="PROSITE" id="PS50157">
    <property type="entry name" value="ZINC_FINGER_C2H2_2"/>
    <property type="match status" value="3"/>
</dbReference>
<feature type="region of interest" description="Disordered" evidence="7">
    <location>
        <begin position="612"/>
        <end position="635"/>
    </location>
</feature>
<dbReference type="Pfam" id="PF00096">
    <property type="entry name" value="zf-C2H2"/>
    <property type="match status" value="1"/>
</dbReference>
<comment type="caution">
    <text evidence="9">The sequence shown here is derived from an EMBL/GenBank/DDBJ whole genome shotgun (WGS) entry which is preliminary data.</text>
</comment>
<feature type="domain" description="C2H2-type" evidence="8">
    <location>
        <begin position="550"/>
        <end position="579"/>
    </location>
</feature>
<keyword evidence="4" id="KW-0862">Zinc</keyword>
<dbReference type="InterPro" id="IPR036236">
    <property type="entry name" value="Znf_C2H2_sf"/>
</dbReference>
<keyword evidence="3 5" id="KW-0863">Zinc-finger</keyword>
<name>A0AAV2SMY3_MEGNR</name>
<evidence type="ECO:0000256" key="1">
    <source>
        <dbReference type="ARBA" id="ARBA00022723"/>
    </source>
</evidence>
<feature type="domain" description="C2H2-type" evidence="8">
    <location>
        <begin position="863"/>
        <end position="891"/>
    </location>
</feature>
<dbReference type="GO" id="GO:0008270">
    <property type="term" value="F:zinc ion binding"/>
    <property type="evidence" value="ECO:0007669"/>
    <property type="project" value="UniProtKB-KW"/>
</dbReference>
<keyword evidence="2" id="KW-0677">Repeat</keyword>
<evidence type="ECO:0000256" key="5">
    <source>
        <dbReference type="PROSITE-ProRule" id="PRU00042"/>
    </source>
</evidence>